<keyword evidence="1" id="KW-0812">Transmembrane</keyword>
<evidence type="ECO:0000256" key="1">
    <source>
        <dbReference type="SAM" id="Phobius"/>
    </source>
</evidence>
<name>A0A510XR14_9GAMM</name>
<keyword evidence="3" id="KW-1185">Reference proteome</keyword>
<reference evidence="2 3" key="1">
    <citation type="submission" date="2019-07" db="EMBL/GenBank/DDBJ databases">
        <title>Whole genome shotgun sequence of Pseudoalteromonas espejiana NBRC 102222.</title>
        <authorList>
            <person name="Hosoyama A."/>
            <person name="Uohara A."/>
            <person name="Ohji S."/>
            <person name="Ichikawa N."/>
        </authorList>
    </citation>
    <scope>NUCLEOTIDE SEQUENCE [LARGE SCALE GENOMIC DNA]</scope>
    <source>
        <strain evidence="2 3">NBRC 102222</strain>
    </source>
</reference>
<dbReference type="Proteomes" id="UP000321419">
    <property type="component" value="Unassembled WGS sequence"/>
</dbReference>
<dbReference type="EMBL" id="BJUM01000002">
    <property type="protein sequence ID" value="GEK53440.1"/>
    <property type="molecule type" value="Genomic_DNA"/>
</dbReference>
<keyword evidence="1" id="KW-1133">Transmembrane helix</keyword>
<evidence type="ECO:0000313" key="3">
    <source>
        <dbReference type="Proteomes" id="UP000321419"/>
    </source>
</evidence>
<dbReference type="OrthoDB" id="6291631at2"/>
<sequence length="354" mass="39522">MSASFKIIFNGQLHQNADISTVQDQLCQFLKIPHNVAVKLFDGKAYALVKNLSSIDAVKTEVQLKNFGLITKVEPHAKITAVEKPALSKQLIVTKNDSAIKAATSKIKSISPLINSPAKLPKIALQSALFFCYSLLFICIICAAVISVNTLQKNIISKPVDVLPTLSYSNYKQYLNNQNNRTEVAIENKDDIENLQKEPQQHVNSYFASFSSLINNYADILNQPNIESMGGEKLKQHLQEIDALGDTHLFWQQLISLAKSLNNDAHLMSLLANNDPNKIQWINAVDWISQSYIRQQQNQPKAIQSTPTDTMQTDSPILDLTLLISLMSFLTLIIISIKMKVRSIKMKLAAISTE</sequence>
<proteinExistence type="predicted"/>
<feature type="transmembrane region" description="Helical" evidence="1">
    <location>
        <begin position="128"/>
        <end position="148"/>
    </location>
</feature>
<protein>
    <submittedName>
        <fullName evidence="2">Uncharacterized protein</fullName>
    </submittedName>
</protein>
<dbReference type="RefSeq" id="WP_089348212.1">
    <property type="nucleotide sequence ID" value="NZ_BJUM01000002.1"/>
</dbReference>
<organism evidence="2 3">
    <name type="scientific">Pseudoalteromonas espejiana</name>
    <dbReference type="NCBI Taxonomy" id="28107"/>
    <lineage>
        <taxon>Bacteria</taxon>
        <taxon>Pseudomonadati</taxon>
        <taxon>Pseudomonadota</taxon>
        <taxon>Gammaproteobacteria</taxon>
        <taxon>Alteromonadales</taxon>
        <taxon>Pseudoalteromonadaceae</taxon>
        <taxon>Pseudoalteromonas</taxon>
    </lineage>
</organism>
<dbReference type="AlphaFoldDB" id="A0A510XR14"/>
<accession>A0A510XR14</accession>
<gene>
    <name evidence="2" type="ORF">PES01_02850</name>
</gene>
<evidence type="ECO:0000313" key="2">
    <source>
        <dbReference type="EMBL" id="GEK53440.1"/>
    </source>
</evidence>
<keyword evidence="1" id="KW-0472">Membrane</keyword>
<comment type="caution">
    <text evidence="2">The sequence shown here is derived from an EMBL/GenBank/DDBJ whole genome shotgun (WGS) entry which is preliminary data.</text>
</comment>
<feature type="transmembrane region" description="Helical" evidence="1">
    <location>
        <begin position="317"/>
        <end position="337"/>
    </location>
</feature>